<dbReference type="InterPro" id="IPR009569">
    <property type="entry name" value="AA_synth_put"/>
</dbReference>
<protein>
    <submittedName>
        <fullName evidence="1">Amino acid synthesis protein</fullName>
    </submittedName>
</protein>
<sequence length="199" mass="21640">MPFEIRKIVTVKETTFQEGERVVTTPVTMLAVAAIIRNPWHGRGYVHDLSVEQKDGCAQLGQQMVDIILEEIGGAERIEAYGKAAVVGMDGEIEHASAVIHNLRFGNKYRDAVKAESYLTFTNKRGGPGTSIQMPLKHLHDAAARSHFLTMEIILPEAPAPHEIVVVLGASTGGRPHARIQDRNFDAAELAAEQAAAPV</sequence>
<dbReference type="Gene3D" id="3.30.1330.110">
    <property type="entry name" value="BB2672"/>
    <property type="match status" value="1"/>
</dbReference>
<dbReference type="Proteomes" id="UP000241247">
    <property type="component" value="Unassembled WGS sequence"/>
</dbReference>
<name>A0A2T5BAW7_MYCDI</name>
<reference evidence="1 2" key="1">
    <citation type="submission" date="2018-04" db="EMBL/GenBank/DDBJ databases">
        <title>Genomic Encyclopedia of Type Strains, Phase IV (KMG-IV): sequencing the most valuable type-strain genomes for metagenomic binning, comparative biology and taxonomic classification.</title>
        <authorList>
            <person name="Goeker M."/>
        </authorList>
    </citation>
    <scope>NUCLEOTIDE SEQUENCE [LARGE SCALE GENOMIC DNA]</scope>
    <source>
        <strain evidence="1 2">DSM 7138</strain>
    </source>
</reference>
<organism evidence="1 2">
    <name type="scientific">Mycoplana dimorpha</name>
    <dbReference type="NCBI Taxonomy" id="28320"/>
    <lineage>
        <taxon>Bacteria</taxon>
        <taxon>Pseudomonadati</taxon>
        <taxon>Pseudomonadota</taxon>
        <taxon>Alphaproteobacteria</taxon>
        <taxon>Hyphomicrobiales</taxon>
        <taxon>Rhizobiaceae</taxon>
        <taxon>Mycoplana</taxon>
    </lineage>
</organism>
<keyword evidence="2" id="KW-1185">Reference proteome</keyword>
<dbReference type="EMBL" id="PZZZ01000003">
    <property type="protein sequence ID" value="PTM96128.1"/>
    <property type="molecule type" value="Genomic_DNA"/>
</dbReference>
<accession>A0A2T5BAW7</accession>
<dbReference type="RefSeq" id="WP_108002212.1">
    <property type="nucleotide sequence ID" value="NZ_JBHEEX010000009.1"/>
</dbReference>
<comment type="caution">
    <text evidence="1">The sequence shown here is derived from an EMBL/GenBank/DDBJ whole genome shotgun (WGS) entry which is preliminary data.</text>
</comment>
<evidence type="ECO:0000313" key="2">
    <source>
        <dbReference type="Proteomes" id="UP000241247"/>
    </source>
</evidence>
<evidence type="ECO:0000313" key="1">
    <source>
        <dbReference type="EMBL" id="PTM96128.1"/>
    </source>
</evidence>
<dbReference type="AlphaFoldDB" id="A0A2T5BAW7"/>
<gene>
    <name evidence="1" type="ORF">C7449_103142</name>
</gene>
<dbReference type="SUPFAM" id="SSF160519">
    <property type="entry name" value="BB2672-like"/>
    <property type="match status" value="1"/>
</dbReference>
<proteinExistence type="predicted"/>
<dbReference type="Pfam" id="PF06684">
    <property type="entry name" value="AA_synth"/>
    <property type="match status" value="1"/>
</dbReference>
<dbReference type="OrthoDB" id="9803312at2"/>
<dbReference type="InterPro" id="IPR035936">
    <property type="entry name" value="BB2672"/>
</dbReference>